<reference evidence="4" key="1">
    <citation type="journal article" date="2020" name="Stud. Mycol.">
        <title>101 Dothideomycetes genomes: a test case for predicting lifestyles and emergence of pathogens.</title>
        <authorList>
            <person name="Haridas S."/>
            <person name="Albert R."/>
            <person name="Binder M."/>
            <person name="Bloem J."/>
            <person name="Labutti K."/>
            <person name="Salamov A."/>
            <person name="Andreopoulos B."/>
            <person name="Baker S."/>
            <person name="Barry K."/>
            <person name="Bills G."/>
            <person name="Bluhm B."/>
            <person name="Cannon C."/>
            <person name="Castanera R."/>
            <person name="Culley D."/>
            <person name="Daum C."/>
            <person name="Ezra D."/>
            <person name="Gonzalez J."/>
            <person name="Henrissat B."/>
            <person name="Kuo A."/>
            <person name="Liang C."/>
            <person name="Lipzen A."/>
            <person name="Lutzoni F."/>
            <person name="Magnuson J."/>
            <person name="Mondo S."/>
            <person name="Nolan M."/>
            <person name="Ohm R."/>
            <person name="Pangilinan J."/>
            <person name="Park H.-J."/>
            <person name="Ramirez L."/>
            <person name="Alfaro M."/>
            <person name="Sun H."/>
            <person name="Tritt A."/>
            <person name="Yoshinaga Y."/>
            <person name="Zwiers L.-H."/>
            <person name="Turgeon B."/>
            <person name="Goodwin S."/>
            <person name="Spatafora J."/>
            <person name="Crous P."/>
            <person name="Grigoriev I."/>
        </authorList>
    </citation>
    <scope>NUCLEOTIDE SEQUENCE</scope>
    <source>
        <strain evidence="4">CBS 133067</strain>
    </source>
</reference>
<keyword evidence="5" id="KW-1185">Reference proteome</keyword>
<dbReference type="InterPro" id="IPR011990">
    <property type="entry name" value="TPR-like_helical_dom_sf"/>
</dbReference>
<name>A0A9P4MDG8_9PEZI</name>
<accession>A0A9P4MDG8</accession>
<dbReference type="SUPFAM" id="SSF48452">
    <property type="entry name" value="TPR-like"/>
    <property type="match status" value="2"/>
</dbReference>
<evidence type="ECO:0008006" key="6">
    <source>
        <dbReference type="Google" id="ProtNLM"/>
    </source>
</evidence>
<dbReference type="Pfam" id="PF13181">
    <property type="entry name" value="TPR_8"/>
    <property type="match status" value="1"/>
</dbReference>
<feature type="domain" description="Heterokaryon incompatibility" evidence="2">
    <location>
        <begin position="25"/>
        <end position="114"/>
    </location>
</feature>
<dbReference type="AlphaFoldDB" id="A0A9P4MDG8"/>
<evidence type="ECO:0000313" key="5">
    <source>
        <dbReference type="Proteomes" id="UP000799772"/>
    </source>
</evidence>
<protein>
    <recommendedName>
        <fullName evidence="6">HET-domain-containing protein</fullName>
    </recommendedName>
</protein>
<feature type="region of interest" description="Disordered" evidence="1">
    <location>
        <begin position="982"/>
        <end position="1003"/>
    </location>
</feature>
<proteinExistence type="predicted"/>
<sequence>MRLLERKPDGDLVLREFTSKDVPPYAILSHNWGRDEVSFQEVEAGTGRNKAGWKKINFCAKQANADGLRYIWVDTCCIDKKNAVELSEAINSMFRWYQKAARCYVYLSDVSIDGELGQSKCEWEVDFRESRWFTRGWTLQELIAPASVEFFSLEGRRLGNKITLEPTIHEITGISASVLRGDALSNFTIDERMSWAEHRNTTVEEDKAYCLLGIFDVSMPLIYGEGTNKASRRLKEEIHKSYKGTDFDRFAVGLNLLAIPEAVQFVARETELSEMYQLLHRPSARSAVVLHGLGGIGKTQLAIEYARRHKEKYTAIFWLNANDKNSLKLSFRDIAQQVLMHQPSTTVLASVNLDEDLDQVMSAVKAWLDLQKNTRWLMIYDNYDNPRTPGNPDDSTVDIRQFLPRSDHGSIIITTRSSQVSQGRRIHVQKLGSIQEGLEILSNTSKRESINNDPDAIVLVKELDGLPLALATAGAYLEHVTTSFSDYLRLYKASWLKLLTTSPQLSSYEDRKLYTTWQITFDRIEQQNAASAKLLKLWAYFDRQDVWFELLRHANSADDEWIQKLTEDELNFNEAVTLLCSFGLVDSDRPLMQQFGPDTYSVHSCVHSWSVFILNKEWDDSLARLALTCVASEVPGINERDWLLLQRRLLQHATQLDLFIGDGKMDIAGLSWALNNLGTLFSIQGKLAEAEEMYIRAIQDCEDALGPKHKCTLDTVNNLAILYEKQGKLAEVEEMYIRVLQGCKEEALGPKHISTLKTVSNLAVLYSDQGKLAEADEMYMQALQGKEEALGPKHISTLKTVSNLAVLYSDQGKLAEADEMYMQALQGKEEALGPKHTSTLQTVNNLAIHYFDQGKLAEAEEIFIRALQGKEEALGPKHISTLKTVSNLAVLYESQGKLDEAEKMHVRALQGYEDTLGPGLVSSYLPAVHTMCALGDFFSQTGRKDMAKTMYNRALSGYTAVLGPSSERVGEIERRLQALQLTPAETETQHTPTEIRTSETKSPLQRLFRKLRI</sequence>
<dbReference type="Proteomes" id="UP000799772">
    <property type="component" value="Unassembled WGS sequence"/>
</dbReference>
<dbReference type="InterPro" id="IPR019734">
    <property type="entry name" value="TPR_rpt"/>
</dbReference>
<evidence type="ECO:0000256" key="1">
    <source>
        <dbReference type="SAM" id="MobiDB-lite"/>
    </source>
</evidence>
<dbReference type="PRINTS" id="PR00381">
    <property type="entry name" value="KINESINLIGHT"/>
</dbReference>
<dbReference type="Pfam" id="PF13424">
    <property type="entry name" value="TPR_12"/>
    <property type="match status" value="3"/>
</dbReference>
<dbReference type="EMBL" id="ML978123">
    <property type="protein sequence ID" value="KAF2101634.1"/>
    <property type="molecule type" value="Genomic_DNA"/>
</dbReference>
<evidence type="ECO:0000313" key="4">
    <source>
        <dbReference type="EMBL" id="KAF2101634.1"/>
    </source>
</evidence>
<dbReference type="InterPro" id="IPR027417">
    <property type="entry name" value="P-loop_NTPase"/>
</dbReference>
<dbReference type="InterPro" id="IPR010730">
    <property type="entry name" value="HET"/>
</dbReference>
<comment type="caution">
    <text evidence="4">The sequence shown here is derived from an EMBL/GenBank/DDBJ whole genome shotgun (WGS) entry which is preliminary data.</text>
</comment>
<dbReference type="InterPro" id="IPR041664">
    <property type="entry name" value="AAA_16"/>
</dbReference>
<dbReference type="SUPFAM" id="SSF52540">
    <property type="entry name" value="P-loop containing nucleoside triphosphate hydrolases"/>
    <property type="match status" value="1"/>
</dbReference>
<dbReference type="Pfam" id="PF13191">
    <property type="entry name" value="AAA_16"/>
    <property type="match status" value="1"/>
</dbReference>
<dbReference type="SMART" id="SM00028">
    <property type="entry name" value="TPR"/>
    <property type="match status" value="7"/>
</dbReference>
<feature type="domain" description="Orc1-like AAA ATPase" evidence="3">
    <location>
        <begin position="264"/>
        <end position="384"/>
    </location>
</feature>
<gene>
    <name evidence="4" type="ORF">NA57DRAFT_35802</name>
</gene>
<dbReference type="GO" id="GO:0043531">
    <property type="term" value="F:ADP binding"/>
    <property type="evidence" value="ECO:0007669"/>
    <property type="project" value="InterPro"/>
</dbReference>
<dbReference type="Gene3D" id="3.40.50.300">
    <property type="entry name" value="P-loop containing nucleotide triphosphate hydrolases"/>
    <property type="match status" value="1"/>
</dbReference>
<organism evidence="4 5">
    <name type="scientific">Rhizodiscina lignyota</name>
    <dbReference type="NCBI Taxonomy" id="1504668"/>
    <lineage>
        <taxon>Eukaryota</taxon>
        <taxon>Fungi</taxon>
        <taxon>Dikarya</taxon>
        <taxon>Ascomycota</taxon>
        <taxon>Pezizomycotina</taxon>
        <taxon>Dothideomycetes</taxon>
        <taxon>Pleosporomycetidae</taxon>
        <taxon>Aulographales</taxon>
        <taxon>Rhizodiscinaceae</taxon>
        <taxon>Rhizodiscina</taxon>
    </lineage>
</organism>
<dbReference type="PANTHER" id="PTHR10622:SF13">
    <property type="entry name" value="NACHT DOMAIN-CONTAINING PROTEIN"/>
    <property type="match status" value="1"/>
</dbReference>
<dbReference type="Pfam" id="PF06985">
    <property type="entry name" value="HET"/>
    <property type="match status" value="1"/>
</dbReference>
<evidence type="ECO:0000259" key="3">
    <source>
        <dbReference type="Pfam" id="PF13191"/>
    </source>
</evidence>
<dbReference type="Gene3D" id="1.25.40.10">
    <property type="entry name" value="Tetratricopeptide repeat domain"/>
    <property type="match status" value="2"/>
</dbReference>
<dbReference type="PANTHER" id="PTHR10622">
    <property type="entry name" value="HET DOMAIN-CONTAINING PROTEIN"/>
    <property type="match status" value="1"/>
</dbReference>
<evidence type="ECO:0000259" key="2">
    <source>
        <dbReference type="Pfam" id="PF06985"/>
    </source>
</evidence>
<dbReference type="OrthoDB" id="674604at2759"/>